<comment type="caution">
    <text evidence="7">The sequence shown here is derived from an EMBL/GenBank/DDBJ whole genome shotgun (WGS) entry which is preliminary data.</text>
</comment>
<organism evidence="7 8">
    <name type="scientific">Ensete ventricosum</name>
    <name type="common">Abyssinian banana</name>
    <name type="synonym">Musa ensete</name>
    <dbReference type="NCBI Taxonomy" id="4639"/>
    <lineage>
        <taxon>Eukaryota</taxon>
        <taxon>Viridiplantae</taxon>
        <taxon>Streptophyta</taxon>
        <taxon>Embryophyta</taxon>
        <taxon>Tracheophyta</taxon>
        <taxon>Spermatophyta</taxon>
        <taxon>Magnoliopsida</taxon>
        <taxon>Liliopsida</taxon>
        <taxon>Zingiberales</taxon>
        <taxon>Musaceae</taxon>
        <taxon>Ensete</taxon>
    </lineage>
</organism>
<protein>
    <recommendedName>
        <fullName evidence="6">Protein kinase domain-containing protein</fullName>
    </recommendedName>
</protein>
<keyword evidence="1" id="KW-0723">Serine/threonine-protein kinase</keyword>
<dbReference type="PANTHER" id="PTHR27002">
    <property type="entry name" value="RECEPTOR-LIKE SERINE/THREONINE-PROTEIN KINASE SD1-8"/>
    <property type="match status" value="1"/>
</dbReference>
<dbReference type="EMBL" id="AMZH03002777">
    <property type="protein sequence ID" value="RRT74422.1"/>
    <property type="molecule type" value="Genomic_DNA"/>
</dbReference>
<keyword evidence="4" id="KW-0418">Kinase</keyword>
<feature type="domain" description="Protein kinase" evidence="6">
    <location>
        <begin position="1"/>
        <end position="324"/>
    </location>
</feature>
<reference evidence="7 8" key="1">
    <citation type="journal article" date="2014" name="Agronomy (Basel)">
        <title>A Draft Genome Sequence for Ensete ventricosum, the Drought-Tolerant Tree Against Hunger.</title>
        <authorList>
            <person name="Harrison J."/>
            <person name="Moore K.A."/>
            <person name="Paszkiewicz K."/>
            <person name="Jones T."/>
            <person name="Grant M."/>
            <person name="Ambacheew D."/>
            <person name="Muzemil S."/>
            <person name="Studholme D.J."/>
        </authorList>
    </citation>
    <scope>NUCLEOTIDE SEQUENCE [LARGE SCALE GENOMIC DNA]</scope>
</reference>
<proteinExistence type="predicted"/>
<dbReference type="SUPFAM" id="SSF56112">
    <property type="entry name" value="Protein kinase-like (PK-like)"/>
    <property type="match status" value="1"/>
</dbReference>
<dbReference type="InterPro" id="IPR011009">
    <property type="entry name" value="Kinase-like_dom_sf"/>
</dbReference>
<dbReference type="InterPro" id="IPR000719">
    <property type="entry name" value="Prot_kinase_dom"/>
</dbReference>
<dbReference type="PROSITE" id="PS50011">
    <property type="entry name" value="PROTEIN_KINASE_DOM"/>
    <property type="match status" value="1"/>
</dbReference>
<sequence>MKWLMDATQGELEGHQVAVKRLARTSRQGVEEFQNEIVLIAKLQHKNVVRLLGYCIEKDENILIYEYMPNKSLDYYIFGYWAKRVVIIEGIAQGLLYLHKFSRFRPAKTCLIGTLLFEFSGYMPPEYAMNGIFSTKFDVFSFGVIVLEIVSGRRTARFSDSESSSNLLRYVSVFYELWLMSLLLLLELTLHIRLCNSTELGAVERRQELGFDGQFIRQSRVRRRGLEVYQRRASVCSRERGRSTNHVRCGVDADERRCVSTSSQASCIFSCRSTQERLVFIPGRSFYRKRCYYHIPNRSIEITQNCSHLYWIQKLSLSCNVSNN</sequence>
<name>A0A427ADZ2_ENSVE</name>
<dbReference type="GO" id="GO:0004674">
    <property type="term" value="F:protein serine/threonine kinase activity"/>
    <property type="evidence" value="ECO:0007669"/>
    <property type="project" value="UniProtKB-KW"/>
</dbReference>
<dbReference type="InterPro" id="IPR001245">
    <property type="entry name" value="Ser-Thr/Tyr_kinase_cat_dom"/>
</dbReference>
<keyword evidence="2" id="KW-0808">Transferase</keyword>
<evidence type="ECO:0000259" key="6">
    <source>
        <dbReference type="PROSITE" id="PS50011"/>
    </source>
</evidence>
<keyword evidence="3" id="KW-0547">Nucleotide-binding</keyword>
<evidence type="ECO:0000256" key="4">
    <source>
        <dbReference type="ARBA" id="ARBA00022777"/>
    </source>
</evidence>
<evidence type="ECO:0000313" key="7">
    <source>
        <dbReference type="EMBL" id="RRT74422.1"/>
    </source>
</evidence>
<gene>
    <name evidence="7" type="ORF">B296_00032358</name>
</gene>
<evidence type="ECO:0000256" key="1">
    <source>
        <dbReference type="ARBA" id="ARBA00022527"/>
    </source>
</evidence>
<dbReference type="Proteomes" id="UP000287651">
    <property type="component" value="Unassembled WGS sequence"/>
</dbReference>
<dbReference type="Pfam" id="PF07714">
    <property type="entry name" value="PK_Tyr_Ser-Thr"/>
    <property type="match status" value="2"/>
</dbReference>
<keyword evidence="5" id="KW-0067">ATP-binding</keyword>
<accession>A0A427ADZ2</accession>
<dbReference type="GO" id="GO:0005886">
    <property type="term" value="C:plasma membrane"/>
    <property type="evidence" value="ECO:0007669"/>
    <property type="project" value="TreeGrafter"/>
</dbReference>
<dbReference type="AlphaFoldDB" id="A0A427ADZ2"/>
<evidence type="ECO:0000256" key="2">
    <source>
        <dbReference type="ARBA" id="ARBA00022679"/>
    </source>
</evidence>
<dbReference type="GO" id="GO:0005524">
    <property type="term" value="F:ATP binding"/>
    <property type="evidence" value="ECO:0007669"/>
    <property type="project" value="UniProtKB-KW"/>
</dbReference>
<evidence type="ECO:0000256" key="5">
    <source>
        <dbReference type="ARBA" id="ARBA00022840"/>
    </source>
</evidence>
<evidence type="ECO:0000256" key="3">
    <source>
        <dbReference type="ARBA" id="ARBA00022741"/>
    </source>
</evidence>
<evidence type="ECO:0000313" key="8">
    <source>
        <dbReference type="Proteomes" id="UP000287651"/>
    </source>
</evidence>
<dbReference type="Gene3D" id="1.10.510.10">
    <property type="entry name" value="Transferase(Phosphotransferase) domain 1"/>
    <property type="match status" value="2"/>
</dbReference>